<organism evidence="1 2">
    <name type="scientific">Allacma fusca</name>
    <dbReference type="NCBI Taxonomy" id="39272"/>
    <lineage>
        <taxon>Eukaryota</taxon>
        <taxon>Metazoa</taxon>
        <taxon>Ecdysozoa</taxon>
        <taxon>Arthropoda</taxon>
        <taxon>Hexapoda</taxon>
        <taxon>Collembola</taxon>
        <taxon>Symphypleona</taxon>
        <taxon>Sminthuridae</taxon>
        <taxon>Allacma</taxon>
    </lineage>
</organism>
<dbReference type="Proteomes" id="UP000708208">
    <property type="component" value="Unassembled WGS sequence"/>
</dbReference>
<gene>
    <name evidence="1" type="ORF">AFUS01_LOCUS40108</name>
</gene>
<accession>A0A8J2Q1X2</accession>
<protein>
    <submittedName>
        <fullName evidence="1">Uncharacterized protein</fullName>
    </submittedName>
</protein>
<reference evidence="1" key="1">
    <citation type="submission" date="2021-06" db="EMBL/GenBank/DDBJ databases">
        <authorList>
            <person name="Hodson N. C."/>
            <person name="Mongue J. A."/>
            <person name="Jaron S. K."/>
        </authorList>
    </citation>
    <scope>NUCLEOTIDE SEQUENCE</scope>
</reference>
<dbReference type="AlphaFoldDB" id="A0A8J2Q1X2"/>
<keyword evidence="2" id="KW-1185">Reference proteome</keyword>
<evidence type="ECO:0000313" key="1">
    <source>
        <dbReference type="EMBL" id="CAG7830296.1"/>
    </source>
</evidence>
<dbReference type="OrthoDB" id="8052806at2759"/>
<proteinExistence type="predicted"/>
<dbReference type="EMBL" id="CAJVCH010555176">
    <property type="protein sequence ID" value="CAG7830296.1"/>
    <property type="molecule type" value="Genomic_DNA"/>
</dbReference>
<sequence length="151" mass="17436">MFEDCFRSTHSREPSGRYVVELPFRPDDPTLGASKERARARFLQERRLLLNRGHKHLYIVFMQEYERLGHMIPKPENEIDYPIPPPVATTSRTTPYSNCPVQPQNAELFLTPLLQPLMESPSTTSFLTVPPSKKLSSSEISITRHPIRRGY</sequence>
<name>A0A8J2Q1X2_9HEXA</name>
<comment type="caution">
    <text evidence="1">The sequence shown here is derived from an EMBL/GenBank/DDBJ whole genome shotgun (WGS) entry which is preliminary data.</text>
</comment>
<evidence type="ECO:0000313" key="2">
    <source>
        <dbReference type="Proteomes" id="UP000708208"/>
    </source>
</evidence>